<protein>
    <submittedName>
        <fullName evidence="1">Uncharacterized protein</fullName>
    </submittedName>
</protein>
<accession>A0A2P2QHP8</accession>
<evidence type="ECO:0000313" key="1">
    <source>
        <dbReference type="EMBL" id="MBX66425.1"/>
    </source>
</evidence>
<reference evidence="1" key="1">
    <citation type="submission" date="2018-02" db="EMBL/GenBank/DDBJ databases">
        <title>Rhizophora mucronata_Transcriptome.</title>
        <authorList>
            <person name="Meera S.P."/>
            <person name="Sreeshan A."/>
            <person name="Augustine A."/>
        </authorList>
    </citation>
    <scope>NUCLEOTIDE SEQUENCE</scope>
    <source>
        <tissue evidence="1">Leaf</tissue>
    </source>
</reference>
<dbReference type="AlphaFoldDB" id="A0A2P2QHP8"/>
<organism evidence="1">
    <name type="scientific">Rhizophora mucronata</name>
    <name type="common">Asiatic mangrove</name>
    <dbReference type="NCBI Taxonomy" id="61149"/>
    <lineage>
        <taxon>Eukaryota</taxon>
        <taxon>Viridiplantae</taxon>
        <taxon>Streptophyta</taxon>
        <taxon>Embryophyta</taxon>
        <taxon>Tracheophyta</taxon>
        <taxon>Spermatophyta</taxon>
        <taxon>Magnoliopsida</taxon>
        <taxon>eudicotyledons</taxon>
        <taxon>Gunneridae</taxon>
        <taxon>Pentapetalae</taxon>
        <taxon>rosids</taxon>
        <taxon>fabids</taxon>
        <taxon>Malpighiales</taxon>
        <taxon>Rhizophoraceae</taxon>
        <taxon>Rhizophora</taxon>
    </lineage>
</organism>
<dbReference type="EMBL" id="GGEC01085941">
    <property type="protein sequence ID" value="MBX66425.1"/>
    <property type="molecule type" value="Transcribed_RNA"/>
</dbReference>
<name>A0A2P2QHP8_RHIMU</name>
<proteinExistence type="predicted"/>
<sequence>MTCRRCETHILQLQIKKRKIQKK</sequence>